<dbReference type="AlphaFoldDB" id="A0A9P1C1A8"/>
<sequence length="630" mass="69860">MSLQSFVEFKAYQQYRQRASSHRKRPDRMVFGDDLNGHRPQAWSTDPSCMVYGGFGAVLQGDHLGVEIGISAHVGLLQQHGLLADKGRVFDKAKKVYAEVRLAGSNAKDVIDETLTTVVGAEVDSRAKVVSKGILPVGELNTEKPKLRALSRSAAEELILSAVLLPVLVSDVKAPFHERIYASDASNKMGAFCEANINETLAHPLWLAGDFKGARVSLDSWQKVALRDCNHLGELESESEEAGPEQQPAAASPEKPLAQFYDFIEVCGGSGGVSDEVAKWGFTVGPIIDLTYSGQYDVVNLRVVEWLQFLIIQRRVRALMLEPPCTTFSAAAYLPCRSYQVPRGFNQKQSKVWVGNRLAFTCLMLLMLAAHYYLIGLLETPRRSKMAWLREWLALLELHVEETFTASCSFMSIFQKEFQFLTCNMRPQSICKPCTRDHKHVRIEGQLTKGSAVYCPGLAAALAELFAKHLKASYAFHSRNSLRADGHESMFVNELVKTAAWKAVKRIAARGGGRAILLLDSNVALQTIAKGRSSAESLASLLRKICSLCLAFGVSLSVHFCPTRLSVSDDPSRSVCLRPARAGGSFLSLLDFDGLFRLAELPKLRRWISNWTCLFFGLCFHLPFVPRPWQ</sequence>
<dbReference type="Proteomes" id="UP001152797">
    <property type="component" value="Unassembled WGS sequence"/>
</dbReference>
<feature type="transmembrane region" description="Helical" evidence="1">
    <location>
        <begin position="607"/>
        <end position="625"/>
    </location>
</feature>
<gene>
    <name evidence="2" type="ORF">C1SCF055_LOCUS9742</name>
</gene>
<dbReference type="EMBL" id="CAMXCT010000676">
    <property type="protein sequence ID" value="CAI3982001.1"/>
    <property type="molecule type" value="Genomic_DNA"/>
</dbReference>
<reference evidence="3" key="2">
    <citation type="submission" date="2024-04" db="EMBL/GenBank/DDBJ databases">
        <authorList>
            <person name="Chen Y."/>
            <person name="Shah S."/>
            <person name="Dougan E. K."/>
            <person name="Thang M."/>
            <person name="Chan C."/>
        </authorList>
    </citation>
    <scope>NUCLEOTIDE SEQUENCE [LARGE SCALE GENOMIC DNA]</scope>
</reference>
<keyword evidence="4" id="KW-1185">Reference proteome</keyword>
<protein>
    <submittedName>
        <fullName evidence="2">Uncharacterized protein</fullName>
    </submittedName>
</protein>
<reference evidence="2" key="1">
    <citation type="submission" date="2022-10" db="EMBL/GenBank/DDBJ databases">
        <authorList>
            <person name="Chen Y."/>
            <person name="Dougan E. K."/>
            <person name="Chan C."/>
            <person name="Rhodes N."/>
            <person name="Thang M."/>
        </authorList>
    </citation>
    <scope>NUCLEOTIDE SEQUENCE</scope>
</reference>
<dbReference type="EMBL" id="CAMXCT030000676">
    <property type="protein sequence ID" value="CAL4769313.1"/>
    <property type="molecule type" value="Genomic_DNA"/>
</dbReference>
<comment type="caution">
    <text evidence="2">The sequence shown here is derived from an EMBL/GenBank/DDBJ whole genome shotgun (WGS) entry which is preliminary data.</text>
</comment>
<feature type="transmembrane region" description="Helical" evidence="1">
    <location>
        <begin position="358"/>
        <end position="378"/>
    </location>
</feature>
<evidence type="ECO:0000313" key="3">
    <source>
        <dbReference type="EMBL" id="CAL1135376.1"/>
    </source>
</evidence>
<accession>A0A9P1C1A8</accession>
<keyword evidence="1" id="KW-0472">Membrane</keyword>
<evidence type="ECO:0000313" key="4">
    <source>
        <dbReference type="Proteomes" id="UP001152797"/>
    </source>
</evidence>
<evidence type="ECO:0000313" key="2">
    <source>
        <dbReference type="EMBL" id="CAI3982001.1"/>
    </source>
</evidence>
<proteinExistence type="predicted"/>
<dbReference type="EMBL" id="CAMXCT020000676">
    <property type="protein sequence ID" value="CAL1135376.1"/>
    <property type="molecule type" value="Genomic_DNA"/>
</dbReference>
<keyword evidence="1" id="KW-0812">Transmembrane</keyword>
<name>A0A9P1C1A8_9DINO</name>
<keyword evidence="1" id="KW-1133">Transmembrane helix</keyword>
<organism evidence="2">
    <name type="scientific">Cladocopium goreaui</name>
    <dbReference type="NCBI Taxonomy" id="2562237"/>
    <lineage>
        <taxon>Eukaryota</taxon>
        <taxon>Sar</taxon>
        <taxon>Alveolata</taxon>
        <taxon>Dinophyceae</taxon>
        <taxon>Suessiales</taxon>
        <taxon>Symbiodiniaceae</taxon>
        <taxon>Cladocopium</taxon>
    </lineage>
</organism>
<evidence type="ECO:0000256" key="1">
    <source>
        <dbReference type="SAM" id="Phobius"/>
    </source>
</evidence>